<evidence type="ECO:0000256" key="2">
    <source>
        <dbReference type="ARBA" id="ARBA00022502"/>
    </source>
</evidence>
<keyword evidence="3 7" id="KW-0812">Transmembrane</keyword>
<sequence>MIGGLRTRIPPLLAVFLVACLLLSTAEASLGDRLPEFRECVELCGRENCDPKNNPTPILNQPSLLTRDPSAALHHRLLFWTCPQECDYTCQHIITSRRVARNEPITQYHGKWPFIRVLGMQEPFSVLFSLGNMVAHQNGLAKLRASIPANYPLRPYYCLFAYFGIATWVFSSIFHVRDFLVTEQLDYFAAGAGVLYGLYYTPIRVFRLDRPTRKRKSFLRLWTVLCCTLYACHVIYLKMWKWDYTYNMTANVVVGLVQNAMWTYFSWSKYRETHRTWAVWPGCIVAWLMMVMSLELLDFPPVWGALDAHSLWHLGTIIPTIVWYNFLVRDAQDDIAGTTKLKDKEVE</sequence>
<comment type="caution">
    <text evidence="8">The sequence shown here is derived from an EMBL/GenBank/DDBJ whole genome shotgun (WGS) entry which is preliminary data.</text>
</comment>
<keyword evidence="9" id="KW-1185">Reference proteome</keyword>
<feature type="transmembrane region" description="Helical" evidence="7">
    <location>
        <begin position="187"/>
        <end position="206"/>
    </location>
</feature>
<dbReference type="PANTHER" id="PTHR13148">
    <property type="entry name" value="PER1-RELATED"/>
    <property type="match status" value="1"/>
</dbReference>
<feature type="transmembrane region" description="Helical" evidence="7">
    <location>
        <begin position="277"/>
        <end position="297"/>
    </location>
</feature>
<dbReference type="PROSITE" id="PS51257">
    <property type="entry name" value="PROKAR_LIPOPROTEIN"/>
    <property type="match status" value="1"/>
</dbReference>
<accession>A0ABR2V2D1</accession>
<dbReference type="EMBL" id="JARVKF010000212">
    <property type="protein sequence ID" value="KAK9421075.1"/>
    <property type="molecule type" value="Genomic_DNA"/>
</dbReference>
<evidence type="ECO:0000256" key="7">
    <source>
        <dbReference type="RuleBase" id="RU365066"/>
    </source>
</evidence>
<evidence type="ECO:0000313" key="9">
    <source>
        <dbReference type="Proteomes" id="UP001408356"/>
    </source>
</evidence>
<comment type="caution">
    <text evidence="7">Lacks conserved residue(s) required for the propagation of feature annotation.</text>
</comment>
<keyword evidence="2 7" id="KW-0337">GPI-anchor biosynthesis</keyword>
<evidence type="ECO:0000256" key="1">
    <source>
        <dbReference type="ARBA" id="ARBA00004127"/>
    </source>
</evidence>
<dbReference type="PANTHER" id="PTHR13148:SF0">
    <property type="entry name" value="POST-GPI ATTACHMENT TO PROTEINS FACTOR 3"/>
    <property type="match status" value="1"/>
</dbReference>
<organism evidence="8 9">
    <name type="scientific">Seiridium unicorne</name>
    <dbReference type="NCBI Taxonomy" id="138068"/>
    <lineage>
        <taxon>Eukaryota</taxon>
        <taxon>Fungi</taxon>
        <taxon>Dikarya</taxon>
        <taxon>Ascomycota</taxon>
        <taxon>Pezizomycotina</taxon>
        <taxon>Sordariomycetes</taxon>
        <taxon>Xylariomycetidae</taxon>
        <taxon>Amphisphaeriales</taxon>
        <taxon>Sporocadaceae</taxon>
        <taxon>Seiridium</taxon>
    </lineage>
</organism>
<keyword evidence="5 7" id="KW-1133">Transmembrane helix</keyword>
<evidence type="ECO:0000313" key="8">
    <source>
        <dbReference type="EMBL" id="KAK9421075.1"/>
    </source>
</evidence>
<evidence type="ECO:0000256" key="6">
    <source>
        <dbReference type="ARBA" id="ARBA00023136"/>
    </source>
</evidence>
<protein>
    <recommendedName>
        <fullName evidence="7">Post-GPI attachment to proteins factor 3</fullName>
    </recommendedName>
</protein>
<gene>
    <name evidence="8" type="ORF">SUNI508_06220</name>
</gene>
<feature type="transmembrane region" description="Helical" evidence="7">
    <location>
        <begin position="218"/>
        <end position="236"/>
    </location>
</feature>
<feature type="signal peptide" evidence="7">
    <location>
        <begin position="1"/>
        <end position="28"/>
    </location>
</feature>
<feature type="chain" id="PRO_5045007311" description="Post-GPI attachment to proteins factor 3" evidence="7">
    <location>
        <begin position="29"/>
        <end position="347"/>
    </location>
</feature>
<feature type="transmembrane region" description="Helical" evidence="7">
    <location>
        <begin position="248"/>
        <end position="265"/>
    </location>
</feature>
<dbReference type="InterPro" id="IPR007217">
    <property type="entry name" value="Per1-like"/>
</dbReference>
<evidence type="ECO:0000256" key="3">
    <source>
        <dbReference type="ARBA" id="ARBA00022692"/>
    </source>
</evidence>
<proteinExistence type="inferred from homology"/>
<feature type="transmembrane region" description="Helical" evidence="7">
    <location>
        <begin position="309"/>
        <end position="327"/>
    </location>
</feature>
<dbReference type="Proteomes" id="UP001408356">
    <property type="component" value="Unassembled WGS sequence"/>
</dbReference>
<feature type="transmembrane region" description="Helical" evidence="7">
    <location>
        <begin position="156"/>
        <end position="175"/>
    </location>
</feature>
<keyword evidence="6 7" id="KW-0472">Membrane</keyword>
<keyword evidence="7" id="KW-0256">Endoplasmic reticulum</keyword>
<reference evidence="8 9" key="1">
    <citation type="journal article" date="2024" name="J. Plant Pathol.">
        <title>Sequence and assembly of the genome of Seiridium unicorne, isolate CBS 538.82, causal agent of cypress canker disease.</title>
        <authorList>
            <person name="Scali E."/>
            <person name="Rocca G.D."/>
            <person name="Danti R."/>
            <person name="Garbelotto M."/>
            <person name="Barberini S."/>
            <person name="Baroncelli R."/>
            <person name="Emiliani G."/>
        </authorList>
    </citation>
    <scope>NUCLEOTIDE SEQUENCE [LARGE SCALE GENOMIC DNA]</scope>
    <source>
        <strain evidence="8 9">BM-138-508</strain>
    </source>
</reference>
<name>A0ABR2V2D1_9PEZI</name>
<comment type="function">
    <text evidence="7">Involved in the lipid remodeling steps of GPI-anchor maturation.</text>
</comment>
<comment type="subcellular location">
    <subcellularLocation>
        <location evidence="1">Endomembrane system</location>
        <topology evidence="1">Multi-pass membrane protein</topology>
    </subcellularLocation>
    <subcellularLocation>
        <location evidence="7">Endoplasmic reticulum membrane</location>
        <topology evidence="7">Multi-pass membrane protein</topology>
    </subcellularLocation>
</comment>
<comment type="similarity">
    <text evidence="7">Belongs to the PGAP3 family.</text>
</comment>
<evidence type="ECO:0000256" key="4">
    <source>
        <dbReference type="ARBA" id="ARBA00022729"/>
    </source>
</evidence>
<evidence type="ECO:0000256" key="5">
    <source>
        <dbReference type="ARBA" id="ARBA00022989"/>
    </source>
</evidence>
<dbReference type="Pfam" id="PF04080">
    <property type="entry name" value="Per1"/>
    <property type="match status" value="1"/>
</dbReference>
<keyword evidence="4 7" id="KW-0732">Signal</keyword>